<dbReference type="InterPro" id="IPR031356">
    <property type="entry name" value="Stealth_CR4"/>
</dbReference>
<dbReference type="AlphaFoldDB" id="A0A4Q9GNL6"/>
<evidence type="ECO:0000313" key="9">
    <source>
        <dbReference type="Proteomes" id="UP000294194"/>
    </source>
</evidence>
<comment type="similarity">
    <text evidence="1">Belongs to the stealth family.</text>
</comment>
<gene>
    <name evidence="8" type="ORF">EYE40_02690</name>
</gene>
<dbReference type="Pfam" id="PF17101">
    <property type="entry name" value="Stealth_CR1"/>
    <property type="match status" value="1"/>
</dbReference>
<dbReference type="InterPro" id="IPR031357">
    <property type="entry name" value="Stealth_CR3"/>
</dbReference>
<dbReference type="InterPro" id="IPR031358">
    <property type="entry name" value="Stealth_CR1"/>
</dbReference>
<evidence type="ECO:0000259" key="5">
    <source>
        <dbReference type="Pfam" id="PF17101"/>
    </source>
</evidence>
<dbReference type="EMBL" id="SISG01000001">
    <property type="protein sequence ID" value="TBN56392.1"/>
    <property type="molecule type" value="Genomic_DNA"/>
</dbReference>
<dbReference type="Proteomes" id="UP000294194">
    <property type="component" value="Unassembled WGS sequence"/>
</dbReference>
<evidence type="ECO:0000256" key="1">
    <source>
        <dbReference type="ARBA" id="ARBA00007583"/>
    </source>
</evidence>
<evidence type="ECO:0000256" key="2">
    <source>
        <dbReference type="ARBA" id="ARBA00022679"/>
    </source>
</evidence>
<dbReference type="Pfam" id="PF17102">
    <property type="entry name" value="Stealth_CR3"/>
    <property type="match status" value="1"/>
</dbReference>
<dbReference type="GO" id="GO:0000271">
    <property type="term" value="P:polysaccharide biosynthetic process"/>
    <property type="evidence" value="ECO:0007669"/>
    <property type="project" value="UniProtKB-KW"/>
</dbReference>
<dbReference type="PANTHER" id="PTHR24045:SF0">
    <property type="entry name" value="N-ACETYLGLUCOSAMINE-1-PHOSPHOTRANSFERASE SUBUNITS ALPHA_BETA"/>
    <property type="match status" value="1"/>
</dbReference>
<sequence length="501" mass="56200">MAKNRSTPALQNKDQTPHQAMVEDLLFVRALLESAGLPYMLVHGNDQRPVLAVDTADATAVRAALIAGMADEPFLIKQDAKDAGPAVLISDGLLHLGPKDRSSIIFRPRVAPIGGLTYGKESGVRLESWIFSDDYVEAPAESALTRRRIPRSEVVETTVERYGHTWRTFEPMFQTVASDITFDIDMVFSWVDGTDIEFQRARARQMQSYVVGEGDDHAARFRQLDELRYALRSVHLFAPWVRRIFVVTDSPAPYWLAEHPGVTIVRSEEFFVDPSVLPTHNSQAVESQLAHIPGIAEHFLYSNDDMFFGRAVTPDMFFSPGGVTKFVEATTRIGLGTSNTQRSGFENAARVNRRLLEERFGVTITRHLEHCAAPIRRSVLLDLEREFPEDFARTAGSRFRSATDISVTNSLYHYYALLTGNAVLQTEAKVKYVDTTMREGLVVMEKLLRKRNFDMFCLNDGSFPEISAEERAEAVRSFLDSYFPIAAPWETSAAVSHIQAG</sequence>
<feature type="domain" description="Stealth protein CR2 conserved region 2" evidence="4">
    <location>
        <begin position="220"/>
        <end position="324"/>
    </location>
</feature>
<dbReference type="Pfam" id="PF11380">
    <property type="entry name" value="Stealth_CR2"/>
    <property type="match status" value="1"/>
</dbReference>
<feature type="domain" description="Stealth protein CR3 conserved region 3" evidence="6">
    <location>
        <begin position="370"/>
        <end position="416"/>
    </location>
</feature>
<reference evidence="9" key="1">
    <citation type="submission" date="2019-02" db="EMBL/GenBank/DDBJ databases">
        <title>Glaciihabitans arcticus sp. nov., a psychrotolerant bacterium isolated from polar soil.</title>
        <authorList>
            <person name="Dahal R.H."/>
        </authorList>
    </citation>
    <scope>NUCLEOTIDE SEQUENCE [LARGE SCALE GENOMIC DNA]</scope>
    <source>
        <strain evidence="9">RP-3-7</strain>
    </source>
</reference>
<protein>
    <submittedName>
        <fullName evidence="8">Sugar phosphotransferase</fullName>
    </submittedName>
</protein>
<keyword evidence="3" id="KW-0270">Exopolysaccharide synthesis</keyword>
<evidence type="ECO:0000313" key="8">
    <source>
        <dbReference type="EMBL" id="TBN56392.1"/>
    </source>
</evidence>
<keyword evidence="2 8" id="KW-0808">Transferase</keyword>
<evidence type="ECO:0000259" key="6">
    <source>
        <dbReference type="Pfam" id="PF17102"/>
    </source>
</evidence>
<name>A0A4Q9GNL6_9MICO</name>
<dbReference type="Pfam" id="PF17103">
    <property type="entry name" value="Stealth_CR4"/>
    <property type="match status" value="1"/>
</dbReference>
<feature type="domain" description="Stealth protein CR1 conserved region 1" evidence="5">
    <location>
        <begin position="182"/>
        <end position="204"/>
    </location>
</feature>
<dbReference type="InterPro" id="IPR021520">
    <property type="entry name" value="Stealth_CR2"/>
</dbReference>
<feature type="domain" description="Stealth protein CR4 conserved region 4" evidence="7">
    <location>
        <begin position="446"/>
        <end position="493"/>
    </location>
</feature>
<organism evidence="8 9">
    <name type="scientific">Glaciihabitans arcticus</name>
    <dbReference type="NCBI Taxonomy" id="2668039"/>
    <lineage>
        <taxon>Bacteria</taxon>
        <taxon>Bacillati</taxon>
        <taxon>Actinomycetota</taxon>
        <taxon>Actinomycetes</taxon>
        <taxon>Micrococcales</taxon>
        <taxon>Microbacteriaceae</taxon>
        <taxon>Glaciihabitans</taxon>
    </lineage>
</organism>
<evidence type="ECO:0000259" key="7">
    <source>
        <dbReference type="Pfam" id="PF17103"/>
    </source>
</evidence>
<evidence type="ECO:0000259" key="4">
    <source>
        <dbReference type="Pfam" id="PF11380"/>
    </source>
</evidence>
<dbReference type="InterPro" id="IPR047141">
    <property type="entry name" value="Stealth"/>
</dbReference>
<comment type="caution">
    <text evidence="8">The sequence shown here is derived from an EMBL/GenBank/DDBJ whole genome shotgun (WGS) entry which is preliminary data.</text>
</comment>
<evidence type="ECO:0000256" key="3">
    <source>
        <dbReference type="ARBA" id="ARBA00023169"/>
    </source>
</evidence>
<dbReference type="RefSeq" id="WP_130980502.1">
    <property type="nucleotide sequence ID" value="NZ_SISG01000001.1"/>
</dbReference>
<proteinExistence type="inferred from homology"/>
<dbReference type="GO" id="GO:0016772">
    <property type="term" value="F:transferase activity, transferring phosphorus-containing groups"/>
    <property type="evidence" value="ECO:0007669"/>
    <property type="project" value="InterPro"/>
</dbReference>
<accession>A0A4Q9GNL6</accession>
<keyword evidence="9" id="KW-1185">Reference proteome</keyword>
<dbReference type="PANTHER" id="PTHR24045">
    <property type="match status" value="1"/>
</dbReference>